<comment type="subcellular location">
    <subcellularLocation>
        <location evidence="1">Mitochondrion</location>
    </subcellularLocation>
</comment>
<evidence type="ECO:0000256" key="2">
    <source>
        <dbReference type="ARBA" id="ARBA00022946"/>
    </source>
</evidence>
<evidence type="ECO:0000256" key="9">
    <source>
        <dbReference type="ARBA" id="ARBA00041206"/>
    </source>
</evidence>
<dbReference type="Proteomes" id="UP001497525">
    <property type="component" value="Unassembled WGS sequence"/>
</dbReference>
<dbReference type="InterPro" id="IPR036610">
    <property type="entry name" value="PEBP-like_sf"/>
</dbReference>
<evidence type="ECO:0000313" key="12">
    <source>
        <dbReference type="Proteomes" id="UP001497525"/>
    </source>
</evidence>
<comment type="caution">
    <text evidence="11">The sequence shown here is derived from an EMBL/GenBank/DDBJ whole genome shotgun (WGS) entry which is preliminary data.</text>
</comment>
<keyword evidence="3" id="KW-0689">Ribosomal protein</keyword>
<dbReference type="Gene3D" id="3.90.280.10">
    <property type="entry name" value="PEBP-like"/>
    <property type="match status" value="1"/>
</dbReference>
<name>A0AAV2T073_CALDB</name>
<evidence type="ECO:0000256" key="7">
    <source>
        <dbReference type="ARBA" id="ARBA00038016"/>
    </source>
</evidence>
<dbReference type="InterPro" id="IPR008914">
    <property type="entry name" value="PEBP"/>
</dbReference>
<feature type="region of interest" description="Disordered" evidence="10">
    <location>
        <begin position="81"/>
        <end position="100"/>
    </location>
</feature>
<dbReference type="AlphaFoldDB" id="A0AAV2T073"/>
<evidence type="ECO:0000256" key="3">
    <source>
        <dbReference type="ARBA" id="ARBA00022980"/>
    </source>
</evidence>
<proteinExistence type="inferred from homology"/>
<organism evidence="11 12">
    <name type="scientific">Calicophoron daubneyi</name>
    <name type="common">Rumen fluke</name>
    <name type="synonym">Paramphistomum daubneyi</name>
    <dbReference type="NCBI Taxonomy" id="300641"/>
    <lineage>
        <taxon>Eukaryota</taxon>
        <taxon>Metazoa</taxon>
        <taxon>Spiralia</taxon>
        <taxon>Lophotrochozoa</taxon>
        <taxon>Platyhelminthes</taxon>
        <taxon>Trematoda</taxon>
        <taxon>Digenea</taxon>
        <taxon>Plagiorchiida</taxon>
        <taxon>Pronocephalata</taxon>
        <taxon>Paramphistomoidea</taxon>
        <taxon>Paramphistomidae</taxon>
        <taxon>Calicophoron</taxon>
    </lineage>
</organism>
<evidence type="ECO:0000313" key="11">
    <source>
        <dbReference type="EMBL" id="CAL5130640.1"/>
    </source>
</evidence>
<evidence type="ECO:0000256" key="10">
    <source>
        <dbReference type="SAM" id="MobiDB-lite"/>
    </source>
</evidence>
<dbReference type="SUPFAM" id="SSF49777">
    <property type="entry name" value="PEBP-like"/>
    <property type="match status" value="1"/>
</dbReference>
<keyword evidence="2" id="KW-0809">Transit peptide</keyword>
<reference evidence="11" key="1">
    <citation type="submission" date="2024-06" db="EMBL/GenBank/DDBJ databases">
        <authorList>
            <person name="Liu X."/>
            <person name="Lenzi L."/>
            <person name="Haldenby T S."/>
            <person name="Uol C."/>
        </authorList>
    </citation>
    <scope>NUCLEOTIDE SEQUENCE</scope>
</reference>
<evidence type="ECO:0000256" key="8">
    <source>
        <dbReference type="ARBA" id="ARBA00039444"/>
    </source>
</evidence>
<dbReference type="PANTHER" id="PTHR11362:SF133">
    <property type="entry name" value="LARGE RIBOSOMAL SUBUNIT PROTEIN ML38"/>
    <property type="match status" value="1"/>
</dbReference>
<dbReference type="EMBL" id="CAXLJL010000068">
    <property type="protein sequence ID" value="CAL5130640.1"/>
    <property type="molecule type" value="Genomic_DNA"/>
</dbReference>
<dbReference type="CDD" id="cd00866">
    <property type="entry name" value="PEBP_euk"/>
    <property type="match status" value="1"/>
</dbReference>
<evidence type="ECO:0000256" key="6">
    <source>
        <dbReference type="ARBA" id="ARBA00023274"/>
    </source>
</evidence>
<accession>A0AAV2T073</accession>
<gene>
    <name evidence="11" type="ORF">CDAUBV1_LOCUS2814</name>
</gene>
<keyword evidence="6" id="KW-0687">Ribonucleoprotein</keyword>
<protein>
    <recommendedName>
        <fullName evidence="8">Large ribosomal subunit protein mL38</fullName>
    </recommendedName>
    <alternativeName>
        <fullName evidence="9">39S ribosomal protein L38, mitochondrial</fullName>
    </alternativeName>
</protein>
<sequence length="474" mass="54961">MFAFRQSEWFVTTGVSVIRRNYWYRRGYLPPDVEPGRYPYPKRQVPECGTKCFTERLVEICQKPSKSQSLDPVDIGLPYVSSSSKSRAHTHSKRPELEPAARKHTLKIPLDLVHSVTEDRQAPMRLLSVAKHYDIFNALFGSPHFFVPQFNIGVYYNLPEEHKSPKTDKVTSSLDEPKQKEITTVPVYMGNIIAAQHAMQKPLLDLSFVPSDHLWTLVMTCPDEPIGGEDGSMPANEYVHWLISNLRVGAANDSGEEIIPYLPPLPYQGTGFHRYVFTLYRQDNGSIDLKSWKKEKSTGDLRNQRQFSTAEFYKTFESDLTPGGLGFFQSEWDDSVRRYFREVLNTPEPIFDIEWPSPKLPPQEKFPVTNSWNKPRRHPLGIPLIQERYGVHNDVSFDVYLDRYRDRKELEEELVCERLAAEGNPIDPNDERRKRPAYPAAVPVPRGMPTWWRKQQTMRLLRKGRWARLEDHDG</sequence>
<dbReference type="InterPro" id="IPR035810">
    <property type="entry name" value="PEBP_euk"/>
</dbReference>
<dbReference type="PANTHER" id="PTHR11362">
    <property type="entry name" value="PHOSPHATIDYLETHANOLAMINE-BINDING PROTEIN"/>
    <property type="match status" value="1"/>
</dbReference>
<evidence type="ECO:0000256" key="5">
    <source>
        <dbReference type="ARBA" id="ARBA00023128"/>
    </source>
</evidence>
<keyword evidence="5" id="KW-0496">Mitochondrion</keyword>
<evidence type="ECO:0000256" key="4">
    <source>
        <dbReference type="ARBA" id="ARBA00023054"/>
    </source>
</evidence>
<evidence type="ECO:0000256" key="1">
    <source>
        <dbReference type="ARBA" id="ARBA00004173"/>
    </source>
</evidence>
<comment type="similarity">
    <text evidence="7">Belongs to the phosphatidylethanolamine-binding protein family. Mitochondrion-specific ribosomal protein mL38 subfamily.</text>
</comment>
<dbReference type="GO" id="GO:0005762">
    <property type="term" value="C:mitochondrial large ribosomal subunit"/>
    <property type="evidence" value="ECO:0007669"/>
    <property type="project" value="TreeGrafter"/>
</dbReference>
<keyword evidence="4" id="KW-0175">Coiled coil</keyword>
<dbReference type="Pfam" id="PF01161">
    <property type="entry name" value="PBP"/>
    <property type="match status" value="1"/>
</dbReference>